<keyword evidence="1" id="KW-0732">Signal</keyword>
<dbReference type="RefSeq" id="WP_048885226.1">
    <property type="nucleotide sequence ID" value="NZ_CP011310.1"/>
</dbReference>
<accession>A0A161J492</accession>
<sequence>MRYSNIVLASFAAIFCFAIAVVAFPSAAVAQVDDAIVTYRMERGDTLVSVKQRFLTGRMAVARVARLNRIRDPRRIPIGTVLRLPRNLLAWRSADLAIRGFSGPVEIDGAAPDLGAQLAEGAVIRTGRNGFISLQSADGATFAVPSNSTARIERARIYRLRDLRDVEFRILDGRGEIEVPVLRDGERFRGSTPVAVTAVRGTLFRVGFAEDESLGVTEVIEGTVSVETGDTSQLTPEGFGISVSPSGLGEPETLLPPAEIANPGAIQTGGVVTFSISPPAGAVATRTQIARDAGFLEVVGEDITSELVARFEEVEDGRYFVRSRGISRGGIEGLSETFTFRRKRLGAEATVEPSQLADGFRFAWLPIGEGITHFAFQLWREGEAGALIYDEIALPGSAIVVTGLEPDVYIWRVAAIQSDAEDGLLKVWGPDQSLTVSPE</sequence>
<feature type="signal peptide" evidence="1">
    <location>
        <begin position="1"/>
        <end position="30"/>
    </location>
</feature>
<feature type="domain" description="FecR protein" evidence="2">
    <location>
        <begin position="123"/>
        <end position="224"/>
    </location>
</feature>
<dbReference type="KEGG" id="ery:CP97_14703"/>
<evidence type="ECO:0000256" key="1">
    <source>
        <dbReference type="SAM" id="SignalP"/>
    </source>
</evidence>
<evidence type="ECO:0000313" key="4">
    <source>
        <dbReference type="Proteomes" id="UP000059113"/>
    </source>
</evidence>
<proteinExistence type="predicted"/>
<dbReference type="Gene3D" id="2.60.120.1440">
    <property type="match status" value="1"/>
</dbReference>
<dbReference type="Proteomes" id="UP000059113">
    <property type="component" value="Chromosome"/>
</dbReference>
<evidence type="ECO:0000259" key="2">
    <source>
        <dbReference type="Pfam" id="PF04773"/>
    </source>
</evidence>
<protein>
    <submittedName>
        <fullName evidence="3">Peptidoglycan-binding protein</fullName>
    </submittedName>
</protein>
<dbReference type="Gene3D" id="3.10.350.10">
    <property type="entry name" value="LysM domain"/>
    <property type="match status" value="1"/>
</dbReference>
<reference evidence="3 4" key="1">
    <citation type="journal article" date="2015" name="Int. J. Syst. Evol. Microbiol.">
        <title>Erythrobacter atlanticus sp. nov., a bacterium from ocean sediment able to degrade polycyclic aromatic hydrocarbons.</title>
        <authorList>
            <person name="Zhuang L."/>
            <person name="Liu Y."/>
            <person name="Wang L."/>
            <person name="Wang W."/>
            <person name="Shao Z."/>
        </authorList>
    </citation>
    <scope>NUCLEOTIDE SEQUENCE [LARGE SCALE GENOMIC DNA]</scope>
    <source>
        <strain evidence="4">s21-N3</strain>
    </source>
</reference>
<dbReference type="STRING" id="1648404.CP97_14703"/>
<dbReference type="InterPro" id="IPR036779">
    <property type="entry name" value="LysM_dom_sf"/>
</dbReference>
<reference evidence="4" key="2">
    <citation type="submission" date="2015-04" db="EMBL/GenBank/DDBJ databases">
        <title>The complete genome sequence of Erythrobacter sp. s21-N3.</title>
        <authorList>
            <person name="Zhuang L."/>
            <person name="Liu Y."/>
            <person name="Shao Z."/>
        </authorList>
    </citation>
    <scope>NUCLEOTIDE SEQUENCE [LARGE SCALE GENOMIC DNA]</scope>
    <source>
        <strain evidence="4">s21-N3</strain>
    </source>
</reference>
<dbReference type="AlphaFoldDB" id="A0A161J492"/>
<evidence type="ECO:0000313" key="3">
    <source>
        <dbReference type="EMBL" id="ANC50389.1"/>
    </source>
</evidence>
<name>A0A161J492_9SPHN</name>
<organism evidence="3 4">
    <name type="scientific">Aurantiacibacter atlanticus</name>
    <dbReference type="NCBI Taxonomy" id="1648404"/>
    <lineage>
        <taxon>Bacteria</taxon>
        <taxon>Pseudomonadati</taxon>
        <taxon>Pseudomonadota</taxon>
        <taxon>Alphaproteobacteria</taxon>
        <taxon>Sphingomonadales</taxon>
        <taxon>Erythrobacteraceae</taxon>
        <taxon>Aurantiacibacter</taxon>
    </lineage>
</organism>
<dbReference type="PANTHER" id="PTHR38731:SF1">
    <property type="entry name" value="FECR PROTEIN DOMAIN-CONTAINING PROTEIN"/>
    <property type="match status" value="1"/>
</dbReference>
<dbReference type="InterPro" id="IPR006860">
    <property type="entry name" value="FecR"/>
</dbReference>
<gene>
    <name evidence="3" type="ORF">CP97_14703</name>
</gene>
<dbReference type="PANTHER" id="PTHR38731">
    <property type="entry name" value="LIPL45-RELATED LIPOPROTEIN-RELATED"/>
    <property type="match status" value="1"/>
</dbReference>
<feature type="chain" id="PRO_5007823247" evidence="1">
    <location>
        <begin position="31"/>
        <end position="439"/>
    </location>
</feature>
<keyword evidence="4" id="KW-1185">Reference proteome</keyword>
<dbReference type="OrthoDB" id="9813091at2"/>
<dbReference type="EMBL" id="CP011310">
    <property type="protein sequence ID" value="ANC50389.1"/>
    <property type="molecule type" value="Genomic_DNA"/>
</dbReference>
<dbReference type="Pfam" id="PF04773">
    <property type="entry name" value="FecR"/>
    <property type="match status" value="1"/>
</dbReference>